<evidence type="ECO:0000256" key="5">
    <source>
        <dbReference type="ARBA" id="ARBA00023069"/>
    </source>
</evidence>
<sequence>MSFREIRNFTECMRSLGYPRIVSVENFRTPNFELVADCLEWLAQRYDGGAVVEDDISTETDRVRFLKSVAAVFLSKARIKLNLKRLYAADGLAVKELLKIANLLYQATAKADEDDADEEASGGTAFALDASAFDVKTTRALASEITRLGATLHDALGEEERLRDARLSATRKNMDIEEIESQISEQIATVRENAANVERAMAELTEDESSLARQIERKRAELERSEKRLATLESGAFYTKVFHPPSVRPAYMDEYERLEPEMDELHAAYIERHRNLTYLESELEKIERDEED</sequence>
<feature type="coiled-coil region" evidence="7">
    <location>
        <begin position="187"/>
        <end position="235"/>
    </location>
</feature>
<comment type="subcellular location">
    <subcellularLocation>
        <location evidence="1">Cell projection</location>
        <location evidence="1">Cilium</location>
    </subcellularLocation>
</comment>
<dbReference type="STRING" id="564608.C1MHX5"/>
<proteinExistence type="inferred from homology"/>
<accession>C1MHX5</accession>
<evidence type="ECO:0000313" key="8">
    <source>
        <dbReference type="EMBL" id="EEH60284.1"/>
    </source>
</evidence>
<evidence type="ECO:0000256" key="3">
    <source>
        <dbReference type="ARBA" id="ARBA00022794"/>
    </source>
</evidence>
<protein>
    <submittedName>
        <fullName evidence="8">Predicted protein</fullName>
    </submittedName>
</protein>
<evidence type="ECO:0000256" key="7">
    <source>
        <dbReference type="SAM" id="Coils"/>
    </source>
</evidence>
<dbReference type="GO" id="GO:0060271">
    <property type="term" value="P:cilium assembly"/>
    <property type="evidence" value="ECO:0007669"/>
    <property type="project" value="TreeGrafter"/>
</dbReference>
<dbReference type="OrthoDB" id="438545at2759"/>
<dbReference type="GO" id="GO:0030992">
    <property type="term" value="C:intraciliary transport particle B"/>
    <property type="evidence" value="ECO:0007669"/>
    <property type="project" value="TreeGrafter"/>
</dbReference>
<dbReference type="PANTHER" id="PTHR21547:SF0">
    <property type="entry name" value="CLUSTERIN-ASSOCIATED PROTEIN 1"/>
    <property type="match status" value="1"/>
</dbReference>
<evidence type="ECO:0000313" key="9">
    <source>
        <dbReference type="Proteomes" id="UP000001876"/>
    </source>
</evidence>
<name>C1MHX5_MICPC</name>
<dbReference type="GO" id="GO:0005929">
    <property type="term" value="C:cilium"/>
    <property type="evidence" value="ECO:0007669"/>
    <property type="project" value="UniProtKB-SubCell"/>
</dbReference>
<dbReference type="PANTHER" id="PTHR21547">
    <property type="entry name" value="CLUSTERIN ASSOCIATED PROTEIN 1"/>
    <property type="match status" value="1"/>
</dbReference>
<gene>
    <name evidence="8" type="ORF">MICPUCDRAFT_13487</name>
</gene>
<dbReference type="OMA" id="ERFEXND"/>
<dbReference type="KEGG" id="mpp:MICPUCDRAFT_13487"/>
<evidence type="ECO:0000256" key="1">
    <source>
        <dbReference type="ARBA" id="ARBA00004138"/>
    </source>
</evidence>
<dbReference type="GeneID" id="9681022"/>
<keyword evidence="6" id="KW-0966">Cell projection</keyword>
<dbReference type="eggNOG" id="KOG3647">
    <property type="taxonomic scope" value="Eukaryota"/>
</dbReference>
<dbReference type="AlphaFoldDB" id="C1MHX5"/>
<keyword evidence="9" id="KW-1185">Reference proteome</keyword>
<dbReference type="Proteomes" id="UP000001876">
    <property type="component" value="Unassembled WGS sequence"/>
</dbReference>
<keyword evidence="5" id="KW-0969">Cilium</keyword>
<keyword evidence="3" id="KW-0970">Cilium biogenesis/degradation</keyword>
<dbReference type="Pfam" id="PF10234">
    <property type="entry name" value="Cluap1"/>
    <property type="match status" value="1"/>
</dbReference>
<dbReference type="RefSeq" id="XP_003055032.1">
    <property type="nucleotide sequence ID" value="XM_003054986.1"/>
</dbReference>
<organism evidence="9">
    <name type="scientific">Micromonas pusilla (strain CCMP1545)</name>
    <name type="common">Picoplanktonic green alga</name>
    <dbReference type="NCBI Taxonomy" id="564608"/>
    <lineage>
        <taxon>Eukaryota</taxon>
        <taxon>Viridiplantae</taxon>
        <taxon>Chlorophyta</taxon>
        <taxon>Mamiellophyceae</taxon>
        <taxon>Mamiellales</taxon>
        <taxon>Mamiellaceae</taxon>
        <taxon>Micromonas</taxon>
    </lineage>
</organism>
<evidence type="ECO:0000256" key="4">
    <source>
        <dbReference type="ARBA" id="ARBA00023054"/>
    </source>
</evidence>
<evidence type="ECO:0000256" key="2">
    <source>
        <dbReference type="ARBA" id="ARBA00008340"/>
    </source>
</evidence>
<keyword evidence="4 7" id="KW-0175">Coiled coil</keyword>
<evidence type="ECO:0000256" key="6">
    <source>
        <dbReference type="ARBA" id="ARBA00023273"/>
    </source>
</evidence>
<reference evidence="8 9" key="1">
    <citation type="journal article" date="2009" name="Science">
        <title>Green evolution and dynamic adaptations revealed by genomes of the marine picoeukaryotes Micromonas.</title>
        <authorList>
            <person name="Worden A.Z."/>
            <person name="Lee J.H."/>
            <person name="Mock T."/>
            <person name="Rouze P."/>
            <person name="Simmons M.P."/>
            <person name="Aerts A.L."/>
            <person name="Allen A.E."/>
            <person name="Cuvelier M.L."/>
            <person name="Derelle E."/>
            <person name="Everett M.V."/>
            <person name="Foulon E."/>
            <person name="Grimwood J."/>
            <person name="Gundlach H."/>
            <person name="Henrissat B."/>
            <person name="Napoli C."/>
            <person name="McDonald S.M."/>
            <person name="Parker M.S."/>
            <person name="Rombauts S."/>
            <person name="Salamov A."/>
            <person name="Von Dassow P."/>
            <person name="Badger J.H."/>
            <person name="Coutinho P.M."/>
            <person name="Demir E."/>
            <person name="Dubchak I."/>
            <person name="Gentemann C."/>
            <person name="Eikrem W."/>
            <person name="Gready J.E."/>
            <person name="John U."/>
            <person name="Lanier W."/>
            <person name="Lindquist E.A."/>
            <person name="Lucas S."/>
            <person name="Mayer K.F."/>
            <person name="Moreau H."/>
            <person name="Not F."/>
            <person name="Otillar R."/>
            <person name="Panaud O."/>
            <person name="Pangilinan J."/>
            <person name="Paulsen I."/>
            <person name="Piegu B."/>
            <person name="Poliakov A."/>
            <person name="Robbens S."/>
            <person name="Schmutz J."/>
            <person name="Toulza E."/>
            <person name="Wyss T."/>
            <person name="Zelensky A."/>
            <person name="Zhou K."/>
            <person name="Armbrust E.V."/>
            <person name="Bhattacharya D."/>
            <person name="Goodenough U.W."/>
            <person name="Van de Peer Y."/>
            <person name="Grigoriev I.V."/>
        </authorList>
    </citation>
    <scope>NUCLEOTIDE SEQUENCE [LARGE SCALE GENOMIC DNA]</scope>
    <source>
        <strain evidence="8 9">CCMP1545</strain>
    </source>
</reference>
<comment type="similarity">
    <text evidence="2">Belongs to the CLUAP1 family.</text>
</comment>
<dbReference type="InterPro" id="IPR019366">
    <property type="entry name" value="Clusterin-associated_protein-1"/>
</dbReference>
<dbReference type="GO" id="GO:0005815">
    <property type="term" value="C:microtubule organizing center"/>
    <property type="evidence" value="ECO:0007669"/>
    <property type="project" value="TreeGrafter"/>
</dbReference>
<feature type="non-terminal residue" evidence="8">
    <location>
        <position position="292"/>
    </location>
</feature>
<dbReference type="EMBL" id="GG663735">
    <property type="protein sequence ID" value="EEH60284.1"/>
    <property type="molecule type" value="Genomic_DNA"/>
</dbReference>